<protein>
    <submittedName>
        <fullName evidence="2">Pilus assembly protein</fullName>
    </submittedName>
</protein>
<dbReference type="Pfam" id="PF07811">
    <property type="entry name" value="TadE"/>
    <property type="match status" value="1"/>
</dbReference>
<feature type="domain" description="TadE-like" evidence="1">
    <location>
        <begin position="32"/>
        <end position="70"/>
    </location>
</feature>
<reference evidence="2 3" key="1">
    <citation type="submission" date="2023-08" db="EMBL/GenBank/DDBJ databases">
        <title>Pathogen: clinical or host-associated sample.</title>
        <authorList>
            <person name="Hergert J."/>
            <person name="Casey R."/>
            <person name="Wagner J."/>
            <person name="Young E.L."/>
            <person name="Oakeson K.F."/>
        </authorList>
    </citation>
    <scope>NUCLEOTIDE SEQUENCE [LARGE SCALE GENOMIC DNA]</scope>
    <source>
        <strain evidence="2 3">1760953</strain>
    </source>
</reference>
<dbReference type="InterPro" id="IPR012495">
    <property type="entry name" value="TadE-like_dom"/>
</dbReference>
<name>A0AA50D4A7_9HYPH</name>
<gene>
    <name evidence="2" type="ORF">Q9313_14505</name>
</gene>
<dbReference type="EMBL" id="CP132302">
    <property type="protein sequence ID" value="WLR96900.1"/>
    <property type="molecule type" value="Genomic_DNA"/>
</dbReference>
<accession>A0AA50D4A7</accession>
<dbReference type="AlphaFoldDB" id="A0AA50D4A7"/>
<evidence type="ECO:0000259" key="1">
    <source>
        <dbReference type="Pfam" id="PF07811"/>
    </source>
</evidence>
<evidence type="ECO:0000313" key="3">
    <source>
        <dbReference type="Proteomes" id="UP001234585"/>
    </source>
</evidence>
<proteinExistence type="predicted"/>
<dbReference type="RefSeq" id="WP_160872721.1">
    <property type="nucleotide sequence ID" value="NZ_CP132302.1"/>
</dbReference>
<organism evidence="2 3">
    <name type="scientific">Shinella sumterensis</name>
    <dbReference type="NCBI Taxonomy" id="1967501"/>
    <lineage>
        <taxon>Bacteria</taxon>
        <taxon>Pseudomonadati</taxon>
        <taxon>Pseudomonadota</taxon>
        <taxon>Alphaproteobacteria</taxon>
        <taxon>Hyphomicrobiales</taxon>
        <taxon>Rhizobiaceae</taxon>
        <taxon>Shinella</taxon>
    </lineage>
</organism>
<dbReference type="Proteomes" id="UP001234585">
    <property type="component" value="Chromosome"/>
</dbReference>
<keyword evidence="3" id="KW-1185">Reference proteome</keyword>
<sequence length="201" mass="21868">MAGYVSRARKDDVRPAKGFLLRLRRFIDDRRGVGAIEFAIVTPMLIITYIGAFEISVAVSMSRKISRASSTVSDLLTRNESTTKAVLDSMKDVTSNVITPFKQDGYTLKITGVAIDAAGSAKVAWSRDQNGGTPYTKGSTVTLPPDVAVKDAFIVRTEYTVPHKILLMAPGLSSHINNITLGKTSYFRKRTGETVITCSDC</sequence>
<evidence type="ECO:0000313" key="2">
    <source>
        <dbReference type="EMBL" id="WLR96900.1"/>
    </source>
</evidence>